<dbReference type="PANTHER" id="PTHR24148">
    <property type="entry name" value="ANKYRIN REPEAT DOMAIN-CONTAINING PROTEIN 39 HOMOLOG-RELATED"/>
    <property type="match status" value="1"/>
</dbReference>
<comment type="caution">
    <text evidence="2">The sequence shown here is derived from an EMBL/GenBank/DDBJ whole genome shotgun (WGS) entry which is preliminary data.</text>
</comment>
<reference evidence="2 3" key="1">
    <citation type="submission" date="2021-02" db="EMBL/GenBank/DDBJ databases">
        <title>Genome assembly of Pseudopithomyces chartarum.</title>
        <authorList>
            <person name="Jauregui R."/>
            <person name="Singh J."/>
            <person name="Voisey C."/>
        </authorList>
    </citation>
    <scope>NUCLEOTIDE SEQUENCE [LARGE SCALE GENOMIC DNA]</scope>
    <source>
        <strain evidence="2 3">AGR01</strain>
    </source>
</reference>
<feature type="domain" description="Heterokaryon incompatibility" evidence="1">
    <location>
        <begin position="135"/>
        <end position="287"/>
    </location>
</feature>
<dbReference type="Pfam" id="PF26639">
    <property type="entry name" value="Het-6_barrel"/>
    <property type="match status" value="1"/>
</dbReference>
<dbReference type="EMBL" id="WVTA01000004">
    <property type="protein sequence ID" value="KAK3214048.1"/>
    <property type="molecule type" value="Genomic_DNA"/>
</dbReference>
<organism evidence="2 3">
    <name type="scientific">Pseudopithomyces chartarum</name>
    <dbReference type="NCBI Taxonomy" id="1892770"/>
    <lineage>
        <taxon>Eukaryota</taxon>
        <taxon>Fungi</taxon>
        <taxon>Dikarya</taxon>
        <taxon>Ascomycota</taxon>
        <taxon>Pezizomycotina</taxon>
        <taxon>Dothideomycetes</taxon>
        <taxon>Pleosporomycetidae</taxon>
        <taxon>Pleosporales</taxon>
        <taxon>Massarineae</taxon>
        <taxon>Didymosphaeriaceae</taxon>
        <taxon>Pseudopithomyces</taxon>
    </lineage>
</organism>
<evidence type="ECO:0000259" key="1">
    <source>
        <dbReference type="Pfam" id="PF06985"/>
    </source>
</evidence>
<dbReference type="InterPro" id="IPR052895">
    <property type="entry name" value="HetReg/Transcr_Mod"/>
</dbReference>
<dbReference type="Proteomes" id="UP001280581">
    <property type="component" value="Unassembled WGS sequence"/>
</dbReference>
<accession>A0AAN6M1I9</accession>
<keyword evidence="3" id="KW-1185">Reference proteome</keyword>
<dbReference type="PANTHER" id="PTHR24148:SF80">
    <property type="entry name" value="HETEROKARYON INCOMPATIBILITY DOMAIN-CONTAINING PROTEIN"/>
    <property type="match status" value="1"/>
</dbReference>
<name>A0AAN6M1I9_9PLEO</name>
<dbReference type="AlphaFoldDB" id="A0AAN6M1I9"/>
<sequence length="698" mass="78322">MALEHSDNCPFLLREANTELLASKQAPFSPATKSGPSDQYGGELTEQAMEDICQFLALNPVTSSERAATGPGSPVYSTLTEGEIRILELSPGGFDDDLCGRLHVARVDFEHPRKNAFKRYTNHAISLIEGGPLWYTALSYTWGDPVFDTKFYMIDKEPIQITHTLASALKHLRNEHEGIFLWIDQICIDQSNIAEKESQIPLMGMIYMHATSTAIWLGEEGGDQPQLAFDMLQTIHVQLQLFEGSLRPDDFERLQLPPLYGPKSIAWVEILKLFRRGWFSRLWVIQEAVLSYNVYVMCGKAVAAWEDFTLWCEVIRDSGIADLIEALDPMPMERSAFLTVHELATFRTFDQTHEAHSSLLDSLSMSRYAKASNAKDKVYGVLGMSTCDILPRYSDSVSVRDVFLEAALIMLPAEVFRLLSCVDNEVPPPLSWVPDWTSENPTKPLGYSTKTVGLYSAGGIRYGAMSHTPIQPAYTLANENTCLIIPGVLFNPVELLGKVMQYPSVDVKDDTIIANDDWTAAFHMIENLTSYPTGETVWDAFWQTIVAGKDGSANSKAPQDYSEVLSVIVDGISGRELHIQGQPYSPRRQKGFFTVHSLTTRKPRETFNDLIRAFKAAMSWRRFAITRRGYFCLVPRGTKTDDMIAVFEQGHIPFVVRRKLSDQAHDEFELIGETYVHGIMKGEAVEMDGATMINIHLV</sequence>
<gene>
    <name evidence="2" type="ORF">GRF29_28g1836674</name>
</gene>
<evidence type="ECO:0000313" key="3">
    <source>
        <dbReference type="Proteomes" id="UP001280581"/>
    </source>
</evidence>
<protein>
    <recommendedName>
        <fullName evidence="1">Heterokaryon incompatibility domain-containing protein</fullName>
    </recommendedName>
</protein>
<proteinExistence type="predicted"/>
<dbReference type="Pfam" id="PF06985">
    <property type="entry name" value="HET"/>
    <property type="match status" value="1"/>
</dbReference>
<dbReference type="InterPro" id="IPR010730">
    <property type="entry name" value="HET"/>
</dbReference>
<evidence type="ECO:0000313" key="2">
    <source>
        <dbReference type="EMBL" id="KAK3214048.1"/>
    </source>
</evidence>